<keyword evidence="3" id="KW-0547">Nucleotide-binding</keyword>
<dbReference type="Pfam" id="PF00781">
    <property type="entry name" value="DAGK_cat"/>
    <property type="match status" value="1"/>
</dbReference>
<dbReference type="GO" id="GO:0005524">
    <property type="term" value="F:ATP binding"/>
    <property type="evidence" value="ECO:0007669"/>
    <property type="project" value="UniProtKB-KW"/>
</dbReference>
<keyword evidence="2 9" id="KW-0808">Transferase</keyword>
<name>A0AAN8WXS7_HALRR</name>
<evidence type="ECO:0000313" key="10">
    <source>
        <dbReference type="Proteomes" id="UP001381693"/>
    </source>
</evidence>
<dbReference type="GO" id="GO:0046512">
    <property type="term" value="P:sphingosine biosynthetic process"/>
    <property type="evidence" value="ECO:0007669"/>
    <property type="project" value="TreeGrafter"/>
</dbReference>
<dbReference type="SUPFAM" id="SSF111331">
    <property type="entry name" value="NAD kinase/diacylglycerol kinase-like"/>
    <property type="match status" value="1"/>
</dbReference>
<evidence type="ECO:0000259" key="8">
    <source>
        <dbReference type="PROSITE" id="PS50146"/>
    </source>
</evidence>
<dbReference type="PANTHER" id="PTHR12358:SF112">
    <property type="entry name" value="LD11247P-RELATED"/>
    <property type="match status" value="1"/>
</dbReference>
<sequence length="122" mass="13251">ADRSSIDRRKRLLLLVNPNSGPGKAHQIYKRQVASILGEAEVAHEVVVTKASNHALELVKTLDLSLYSGLVIVSGDGLLYEIYNGLLARNEWEKAIEFPVGVIPGGSGNGLARSLAHYLEYV</sequence>
<dbReference type="GO" id="GO:0012505">
    <property type="term" value="C:endomembrane system"/>
    <property type="evidence" value="ECO:0007669"/>
    <property type="project" value="UniProtKB-SubCell"/>
</dbReference>
<dbReference type="SMART" id="SM00046">
    <property type="entry name" value="DAGKc"/>
    <property type="match status" value="1"/>
</dbReference>
<evidence type="ECO:0000256" key="3">
    <source>
        <dbReference type="ARBA" id="ARBA00022741"/>
    </source>
</evidence>
<dbReference type="FunFam" id="3.40.50.10330:FF:000005">
    <property type="entry name" value="Sphingosine kinase 2"/>
    <property type="match status" value="1"/>
</dbReference>
<dbReference type="PROSITE" id="PS50146">
    <property type="entry name" value="DAGK"/>
    <property type="match status" value="1"/>
</dbReference>
<evidence type="ECO:0000256" key="1">
    <source>
        <dbReference type="ARBA" id="ARBA00004308"/>
    </source>
</evidence>
<gene>
    <name evidence="9" type="primary">SPHK1</name>
    <name evidence="9" type="ORF">SK128_020245</name>
</gene>
<dbReference type="GO" id="GO:0005737">
    <property type="term" value="C:cytoplasm"/>
    <property type="evidence" value="ECO:0007669"/>
    <property type="project" value="TreeGrafter"/>
</dbReference>
<comment type="caution">
    <text evidence="9">The sequence shown here is derived from an EMBL/GenBank/DDBJ whole genome shotgun (WGS) entry which is preliminary data.</text>
</comment>
<feature type="domain" description="DAGKc" evidence="8">
    <location>
        <begin position="7"/>
        <end position="122"/>
    </location>
</feature>
<reference evidence="9 10" key="1">
    <citation type="submission" date="2023-11" db="EMBL/GenBank/DDBJ databases">
        <title>Halocaridina rubra genome assembly.</title>
        <authorList>
            <person name="Smith C."/>
        </authorList>
    </citation>
    <scope>NUCLEOTIDE SEQUENCE [LARGE SCALE GENOMIC DNA]</scope>
    <source>
        <strain evidence="9">EP-1</strain>
        <tissue evidence="9">Whole</tissue>
    </source>
</reference>
<evidence type="ECO:0000313" key="9">
    <source>
        <dbReference type="EMBL" id="KAK7070693.1"/>
    </source>
</evidence>
<dbReference type="InterPro" id="IPR001206">
    <property type="entry name" value="Diacylglycerol_kinase_cat_dom"/>
</dbReference>
<organism evidence="9 10">
    <name type="scientific">Halocaridina rubra</name>
    <name type="common">Hawaiian red shrimp</name>
    <dbReference type="NCBI Taxonomy" id="373956"/>
    <lineage>
        <taxon>Eukaryota</taxon>
        <taxon>Metazoa</taxon>
        <taxon>Ecdysozoa</taxon>
        <taxon>Arthropoda</taxon>
        <taxon>Crustacea</taxon>
        <taxon>Multicrustacea</taxon>
        <taxon>Malacostraca</taxon>
        <taxon>Eumalacostraca</taxon>
        <taxon>Eucarida</taxon>
        <taxon>Decapoda</taxon>
        <taxon>Pleocyemata</taxon>
        <taxon>Caridea</taxon>
        <taxon>Atyoidea</taxon>
        <taxon>Atyidae</taxon>
        <taxon>Halocaridina</taxon>
    </lineage>
</organism>
<dbReference type="InterPro" id="IPR017438">
    <property type="entry name" value="ATP-NAD_kinase_N"/>
</dbReference>
<protein>
    <recommendedName>
        <fullName evidence="7">sphingosine kinase</fullName>
        <ecNumber evidence="7">2.7.1.91</ecNumber>
    </recommendedName>
</protein>
<dbReference type="PANTHER" id="PTHR12358">
    <property type="entry name" value="SPHINGOSINE KINASE"/>
    <property type="match status" value="1"/>
</dbReference>
<keyword evidence="10" id="KW-1185">Reference proteome</keyword>
<dbReference type="InterPro" id="IPR050187">
    <property type="entry name" value="Lipid_Phosphate_FormReg"/>
</dbReference>
<dbReference type="GO" id="GO:0008481">
    <property type="term" value="F:sphingosine kinase activity"/>
    <property type="evidence" value="ECO:0007669"/>
    <property type="project" value="UniProtKB-EC"/>
</dbReference>
<dbReference type="InterPro" id="IPR016064">
    <property type="entry name" value="NAD/diacylglycerol_kinase_sf"/>
</dbReference>
<dbReference type="Proteomes" id="UP001381693">
    <property type="component" value="Unassembled WGS sequence"/>
</dbReference>
<dbReference type="GO" id="GO:0016020">
    <property type="term" value="C:membrane"/>
    <property type="evidence" value="ECO:0007669"/>
    <property type="project" value="TreeGrafter"/>
</dbReference>
<evidence type="ECO:0000256" key="6">
    <source>
        <dbReference type="ARBA" id="ARBA00023136"/>
    </source>
</evidence>
<dbReference type="GO" id="GO:0042981">
    <property type="term" value="P:regulation of apoptotic process"/>
    <property type="evidence" value="ECO:0007669"/>
    <property type="project" value="UniProtKB-ARBA"/>
</dbReference>
<evidence type="ECO:0000256" key="4">
    <source>
        <dbReference type="ARBA" id="ARBA00022777"/>
    </source>
</evidence>
<evidence type="ECO:0000256" key="5">
    <source>
        <dbReference type="ARBA" id="ARBA00022840"/>
    </source>
</evidence>
<feature type="non-terminal residue" evidence="9">
    <location>
        <position position="1"/>
    </location>
</feature>
<dbReference type="EMBL" id="JAXCGZ010015260">
    <property type="protein sequence ID" value="KAK7070693.1"/>
    <property type="molecule type" value="Genomic_DNA"/>
</dbReference>
<evidence type="ECO:0000256" key="7">
    <source>
        <dbReference type="ARBA" id="ARBA00044037"/>
    </source>
</evidence>
<dbReference type="Gene3D" id="3.40.50.10330">
    <property type="entry name" value="Probable inorganic polyphosphate/atp-NAD kinase, domain 1"/>
    <property type="match status" value="1"/>
</dbReference>
<keyword evidence="6" id="KW-0472">Membrane</keyword>
<proteinExistence type="predicted"/>
<keyword evidence="5" id="KW-0067">ATP-binding</keyword>
<keyword evidence="4 9" id="KW-0418">Kinase</keyword>
<evidence type="ECO:0000256" key="2">
    <source>
        <dbReference type="ARBA" id="ARBA00022679"/>
    </source>
</evidence>
<dbReference type="EC" id="2.7.1.91" evidence="7"/>
<accession>A0AAN8WXS7</accession>
<comment type="subcellular location">
    <subcellularLocation>
        <location evidence="1">Endomembrane system</location>
    </subcellularLocation>
</comment>
<dbReference type="AlphaFoldDB" id="A0AAN8WXS7"/>